<accession>Q146J8</accession>
<dbReference type="EMBL" id="CP000270">
    <property type="protein sequence ID" value="ABE28741.1"/>
    <property type="molecule type" value="Genomic_DNA"/>
</dbReference>
<gene>
    <name evidence="1" type="ORF">Bxe_A4259</name>
</gene>
<evidence type="ECO:0000313" key="2">
    <source>
        <dbReference type="Proteomes" id="UP000001817"/>
    </source>
</evidence>
<sequence length="96" mass="10355">MPGRASCAICGVGMNRLSQRDVMKLRPYPGTTILFCAIKENPRRKICRAPICRLRPLDAGLAGVWCNEAIRRGAGVVASSQHEKMALLSGPYVSAA</sequence>
<organism evidence="1 2">
    <name type="scientific">Paraburkholderia xenovorans (strain LB400)</name>
    <dbReference type="NCBI Taxonomy" id="266265"/>
    <lineage>
        <taxon>Bacteria</taxon>
        <taxon>Pseudomonadati</taxon>
        <taxon>Pseudomonadota</taxon>
        <taxon>Betaproteobacteria</taxon>
        <taxon>Burkholderiales</taxon>
        <taxon>Burkholderiaceae</taxon>
        <taxon>Paraburkholderia</taxon>
    </lineage>
</organism>
<name>Q146J8_PARXL</name>
<dbReference type="AlphaFoldDB" id="Q146J8"/>
<keyword evidence="2" id="KW-1185">Reference proteome</keyword>
<proteinExistence type="predicted"/>
<dbReference type="KEGG" id="bxe:Bxe_A4259"/>
<dbReference type="eggNOG" id="ENOG5030X25">
    <property type="taxonomic scope" value="Bacteria"/>
</dbReference>
<protein>
    <submittedName>
        <fullName evidence="1">Uncharacterized protein</fullName>
    </submittedName>
</protein>
<dbReference type="Proteomes" id="UP000001817">
    <property type="component" value="Chromosome 1"/>
</dbReference>
<evidence type="ECO:0000313" key="1">
    <source>
        <dbReference type="EMBL" id="ABE28741.1"/>
    </source>
</evidence>
<reference evidence="1 2" key="1">
    <citation type="journal article" date="2006" name="Proc. Natl. Acad. Sci. U.S.A.">
        <title>Burkholderia xenovorans LB400 harbors a multi-replicon, 9.73-Mbp genome shaped for versatility.</title>
        <authorList>
            <person name="Chain P.S."/>
            <person name="Denef V.J."/>
            <person name="Konstantinidis K.T."/>
            <person name="Vergez L.M."/>
            <person name="Agullo L."/>
            <person name="Reyes V.L."/>
            <person name="Hauser L."/>
            <person name="Cordova M."/>
            <person name="Gomez L."/>
            <person name="Gonzalez M."/>
            <person name="Land M."/>
            <person name="Lao V."/>
            <person name="Larimer F."/>
            <person name="LiPuma J.J."/>
            <person name="Mahenthiralingam E."/>
            <person name="Malfatti S.A."/>
            <person name="Marx C.J."/>
            <person name="Parnell J.J."/>
            <person name="Ramette A."/>
            <person name="Richardson P."/>
            <person name="Seeger M."/>
            <person name="Smith D."/>
            <person name="Spilker T."/>
            <person name="Sul W.J."/>
            <person name="Tsoi T.V."/>
            <person name="Ulrich L.E."/>
            <person name="Zhulin I.B."/>
            <person name="Tiedje J.M."/>
        </authorList>
    </citation>
    <scope>NUCLEOTIDE SEQUENCE [LARGE SCALE GENOMIC DNA]</scope>
    <source>
        <strain evidence="1 2">LB400</strain>
    </source>
</reference>